<feature type="compositionally biased region" description="Basic and acidic residues" evidence="1">
    <location>
        <begin position="96"/>
        <end position="112"/>
    </location>
</feature>
<dbReference type="RefSeq" id="WP_162229664.1">
    <property type="nucleotide sequence ID" value="NZ_WMHZ01000011.1"/>
</dbReference>
<name>A0A6N9QZF1_9MICC</name>
<keyword evidence="2" id="KW-0812">Transmembrane</keyword>
<organism evidence="3 4">
    <name type="scientific">Kocuria marina subsp. indica</name>
    <dbReference type="NCBI Taxonomy" id="1049583"/>
    <lineage>
        <taxon>Bacteria</taxon>
        <taxon>Bacillati</taxon>
        <taxon>Actinomycetota</taxon>
        <taxon>Actinomycetes</taxon>
        <taxon>Micrococcales</taxon>
        <taxon>Micrococcaceae</taxon>
        <taxon>Kocuria</taxon>
    </lineage>
</organism>
<gene>
    <name evidence="3" type="ORF">GKZ75_08680</name>
</gene>
<reference evidence="3 4" key="1">
    <citation type="submission" date="2019-11" db="EMBL/GenBank/DDBJ databases">
        <title>Draft genome sequence of Kocuria indica DP-K7, a methyl red degrading Actinobacterium.</title>
        <authorList>
            <person name="Kumaran S."/>
            <person name="Tischler D."/>
            <person name="Ngo A.C.R."/>
            <person name="Schultes F."/>
        </authorList>
    </citation>
    <scope>NUCLEOTIDE SEQUENCE [LARGE SCALE GENOMIC DNA]</scope>
    <source>
        <strain evidence="3 4">DP-K7</strain>
    </source>
</reference>
<feature type="transmembrane region" description="Helical" evidence="2">
    <location>
        <begin position="12"/>
        <end position="29"/>
    </location>
</feature>
<evidence type="ECO:0000313" key="3">
    <source>
        <dbReference type="EMBL" id="NDO78294.1"/>
    </source>
</evidence>
<evidence type="ECO:0000256" key="1">
    <source>
        <dbReference type="SAM" id="MobiDB-lite"/>
    </source>
</evidence>
<protein>
    <submittedName>
        <fullName evidence="3">Uncharacterized protein</fullName>
    </submittedName>
</protein>
<evidence type="ECO:0000313" key="4">
    <source>
        <dbReference type="Proteomes" id="UP000471026"/>
    </source>
</evidence>
<dbReference type="Proteomes" id="UP000471026">
    <property type="component" value="Unassembled WGS sequence"/>
</dbReference>
<accession>A0A6N9QZF1</accession>
<keyword evidence="2" id="KW-1133">Transmembrane helix</keyword>
<feature type="compositionally biased region" description="Low complexity" evidence="1">
    <location>
        <begin position="81"/>
        <end position="95"/>
    </location>
</feature>
<dbReference type="AlphaFoldDB" id="A0A6N9QZF1"/>
<keyword evidence="2" id="KW-0472">Membrane</keyword>
<comment type="caution">
    <text evidence="3">The sequence shown here is derived from an EMBL/GenBank/DDBJ whole genome shotgun (WGS) entry which is preliminary data.</text>
</comment>
<feature type="region of interest" description="Disordered" evidence="1">
    <location>
        <begin position="59"/>
        <end position="112"/>
    </location>
</feature>
<sequence>MQFNFRRVKSPAYLTSVGLLLIGLLFALASVAVAAWIFFLLGIALNVVTVSITKVPDSASRARGAGTRVVVEPEADTEQHAAVPPAGSSPAGSSSLRRDEERVQDAHEDSRH</sequence>
<proteinExistence type="predicted"/>
<dbReference type="EMBL" id="WMHZ01000011">
    <property type="protein sequence ID" value="NDO78294.1"/>
    <property type="molecule type" value="Genomic_DNA"/>
</dbReference>
<evidence type="ECO:0000256" key="2">
    <source>
        <dbReference type="SAM" id="Phobius"/>
    </source>
</evidence>